<organism evidence="2 3">
    <name type="scientific">Castilleja foliolosa</name>
    <dbReference type="NCBI Taxonomy" id="1961234"/>
    <lineage>
        <taxon>Eukaryota</taxon>
        <taxon>Viridiplantae</taxon>
        <taxon>Streptophyta</taxon>
        <taxon>Embryophyta</taxon>
        <taxon>Tracheophyta</taxon>
        <taxon>Spermatophyta</taxon>
        <taxon>Magnoliopsida</taxon>
        <taxon>eudicotyledons</taxon>
        <taxon>Gunneridae</taxon>
        <taxon>Pentapetalae</taxon>
        <taxon>asterids</taxon>
        <taxon>lamiids</taxon>
        <taxon>Lamiales</taxon>
        <taxon>Orobanchaceae</taxon>
        <taxon>Pedicularideae</taxon>
        <taxon>Castillejinae</taxon>
        <taxon>Castilleja</taxon>
    </lineage>
</organism>
<dbReference type="AlphaFoldDB" id="A0ABD3C7X0"/>
<evidence type="ECO:0000313" key="3">
    <source>
        <dbReference type="Proteomes" id="UP001632038"/>
    </source>
</evidence>
<reference evidence="3" key="1">
    <citation type="journal article" date="2024" name="IScience">
        <title>Strigolactones Initiate the Formation of Haustorium-like Structures in Castilleja.</title>
        <authorList>
            <person name="Buerger M."/>
            <person name="Peterson D."/>
            <person name="Chory J."/>
        </authorList>
    </citation>
    <scope>NUCLEOTIDE SEQUENCE [LARGE SCALE GENOMIC DNA]</scope>
</reference>
<proteinExistence type="predicted"/>
<protein>
    <recommendedName>
        <fullName evidence="1">Replication factor A C-terminal domain-containing protein</fullName>
    </recommendedName>
</protein>
<dbReference type="InterPro" id="IPR013955">
    <property type="entry name" value="Rep_factor-A_C"/>
</dbReference>
<dbReference type="PANTHER" id="PTHR47165">
    <property type="entry name" value="OS03G0429900 PROTEIN"/>
    <property type="match status" value="1"/>
</dbReference>
<dbReference type="EMBL" id="JAVIJP010000048">
    <property type="protein sequence ID" value="KAL3625903.1"/>
    <property type="molecule type" value="Genomic_DNA"/>
</dbReference>
<name>A0ABD3C7X0_9LAMI</name>
<dbReference type="Gene3D" id="2.40.50.140">
    <property type="entry name" value="Nucleic acid-binding proteins"/>
    <property type="match status" value="1"/>
</dbReference>
<dbReference type="Proteomes" id="UP001632038">
    <property type="component" value="Unassembled WGS sequence"/>
</dbReference>
<feature type="domain" description="Replication factor A C-terminal" evidence="1">
    <location>
        <begin position="34"/>
        <end position="146"/>
    </location>
</feature>
<gene>
    <name evidence="2" type="ORF">CASFOL_030432</name>
</gene>
<keyword evidence="3" id="KW-1185">Reference proteome</keyword>
<dbReference type="InterPro" id="IPR012340">
    <property type="entry name" value="NA-bd_OB-fold"/>
</dbReference>
<evidence type="ECO:0000313" key="2">
    <source>
        <dbReference type="EMBL" id="KAL3625903.1"/>
    </source>
</evidence>
<dbReference type="Pfam" id="PF08646">
    <property type="entry name" value="Rep_fac-A_C"/>
    <property type="match status" value="1"/>
</dbReference>
<accession>A0ABD3C7X0</accession>
<comment type="caution">
    <text evidence="2">The sequence shown here is derived from an EMBL/GenBank/DDBJ whole genome shotgun (WGS) entry which is preliminary data.</text>
</comment>
<dbReference type="SUPFAM" id="SSF50249">
    <property type="entry name" value="Nucleic acid-binding proteins"/>
    <property type="match status" value="1"/>
</dbReference>
<sequence length="172" mass="20246">MDPLILPVQKVDSLYTVNEESEFWICAIIANFIGNWWYHACSTCDSPMIETGLLFECPICRCLYKDGLLRYKMQIEVIDKSANASILLFDQVAEAFVGISCHDLRFKFIEERKEFQDITDDLERLIDQTFLFRVSVNQHQIHKESSVFCWSMFEADPTLINQHNQFTRERMD</sequence>
<evidence type="ECO:0000259" key="1">
    <source>
        <dbReference type="Pfam" id="PF08646"/>
    </source>
</evidence>
<dbReference type="PANTHER" id="PTHR47165:SF4">
    <property type="entry name" value="OS03G0429900 PROTEIN"/>
    <property type="match status" value="1"/>
</dbReference>